<dbReference type="AlphaFoldDB" id="A0AAN9PZQ3"/>
<accession>A0AAN9PZQ3</accession>
<keyword evidence="2" id="KW-1185">Reference proteome</keyword>
<comment type="caution">
    <text evidence="1">The sequence shown here is derived from an EMBL/GenBank/DDBJ whole genome shotgun (WGS) entry which is preliminary data.</text>
</comment>
<evidence type="ECO:0000313" key="2">
    <source>
        <dbReference type="Proteomes" id="UP001367508"/>
    </source>
</evidence>
<dbReference type="EMBL" id="JAYMYQ010000009">
    <property type="protein sequence ID" value="KAK7314163.1"/>
    <property type="molecule type" value="Genomic_DNA"/>
</dbReference>
<protein>
    <submittedName>
        <fullName evidence="1">Uncharacterized protein</fullName>
    </submittedName>
</protein>
<dbReference type="Proteomes" id="UP001367508">
    <property type="component" value="Unassembled WGS sequence"/>
</dbReference>
<proteinExistence type="predicted"/>
<name>A0AAN9PZQ3_CANGL</name>
<organism evidence="1 2">
    <name type="scientific">Canavalia gladiata</name>
    <name type="common">Sword bean</name>
    <name type="synonym">Dolichos gladiatus</name>
    <dbReference type="NCBI Taxonomy" id="3824"/>
    <lineage>
        <taxon>Eukaryota</taxon>
        <taxon>Viridiplantae</taxon>
        <taxon>Streptophyta</taxon>
        <taxon>Embryophyta</taxon>
        <taxon>Tracheophyta</taxon>
        <taxon>Spermatophyta</taxon>
        <taxon>Magnoliopsida</taxon>
        <taxon>eudicotyledons</taxon>
        <taxon>Gunneridae</taxon>
        <taxon>Pentapetalae</taxon>
        <taxon>rosids</taxon>
        <taxon>fabids</taxon>
        <taxon>Fabales</taxon>
        <taxon>Fabaceae</taxon>
        <taxon>Papilionoideae</taxon>
        <taxon>50 kb inversion clade</taxon>
        <taxon>NPAAA clade</taxon>
        <taxon>indigoferoid/millettioid clade</taxon>
        <taxon>Phaseoleae</taxon>
        <taxon>Canavalia</taxon>
    </lineage>
</organism>
<gene>
    <name evidence="1" type="ORF">VNO77_39375</name>
</gene>
<sequence length="108" mass="11834">MLCVTGFIYSNPSCRLLKFIAREREGIRPPLEENGIVGLGRRTSSAVVGDVASAVVTGEDFQRQWKKTQATITFEIKGSCASKTKATITLKIKVAIGALKTEDTFRVR</sequence>
<reference evidence="1 2" key="1">
    <citation type="submission" date="2024-01" db="EMBL/GenBank/DDBJ databases">
        <title>The genomes of 5 underutilized Papilionoideae crops provide insights into root nodulation and disease resistanc.</title>
        <authorList>
            <person name="Jiang F."/>
        </authorList>
    </citation>
    <scope>NUCLEOTIDE SEQUENCE [LARGE SCALE GENOMIC DNA]</scope>
    <source>
        <strain evidence="1">LVBAO_FW01</strain>
        <tissue evidence="1">Leaves</tissue>
    </source>
</reference>
<evidence type="ECO:0000313" key="1">
    <source>
        <dbReference type="EMBL" id="KAK7314163.1"/>
    </source>
</evidence>